<protein>
    <submittedName>
        <fullName evidence="1">Uncharacterized protein</fullName>
    </submittedName>
</protein>
<evidence type="ECO:0000313" key="2">
    <source>
        <dbReference type="Proteomes" id="UP000027601"/>
    </source>
</evidence>
<gene>
    <name evidence="1" type="ORF">JCM15093_3065</name>
</gene>
<evidence type="ECO:0000313" key="1">
    <source>
        <dbReference type="EMBL" id="GAK37786.1"/>
    </source>
</evidence>
<name>A0A069D656_9BACE</name>
<keyword evidence="2" id="KW-1185">Reference proteome</keyword>
<dbReference type="Proteomes" id="UP000027601">
    <property type="component" value="Unassembled WGS sequence"/>
</dbReference>
<comment type="caution">
    <text evidence="1">The sequence shown here is derived from an EMBL/GenBank/DDBJ whole genome shotgun (WGS) entry which is preliminary data.</text>
</comment>
<dbReference type="eggNOG" id="ENOG5033PGR">
    <property type="taxonomic scope" value="Bacteria"/>
</dbReference>
<reference evidence="1 2" key="1">
    <citation type="journal article" date="2015" name="Microbes Environ.">
        <title>Distribution and evolution of nitrogen fixation genes in the phylum bacteroidetes.</title>
        <authorList>
            <person name="Inoue J."/>
            <person name="Oshima K."/>
            <person name="Suda W."/>
            <person name="Sakamoto M."/>
            <person name="Iino T."/>
            <person name="Noda S."/>
            <person name="Hongoh Y."/>
            <person name="Hattori M."/>
            <person name="Ohkuma M."/>
        </authorList>
    </citation>
    <scope>NUCLEOTIDE SEQUENCE [LARGE SCALE GENOMIC DNA]</scope>
    <source>
        <strain evidence="1 2">JCM 15093</strain>
    </source>
</reference>
<accession>A0A069D656</accession>
<organism evidence="1 2">
    <name type="scientific">Bacteroides graminisolvens DSM 19988 = JCM 15093</name>
    <dbReference type="NCBI Taxonomy" id="1121097"/>
    <lineage>
        <taxon>Bacteria</taxon>
        <taxon>Pseudomonadati</taxon>
        <taxon>Bacteroidota</taxon>
        <taxon>Bacteroidia</taxon>
        <taxon>Bacteroidales</taxon>
        <taxon>Bacteroidaceae</taxon>
        <taxon>Bacteroides</taxon>
    </lineage>
</organism>
<sequence>MIVEKTQIKFAQSEQTGELIGFVSRHSKTQKLMGVREDSRFGKKICVLSEELKGTIQPNKLYAVELKPMHNGSGYVVVKASPMLFQAQVDTLIVPKSIYQVTVTFGNKTVFFDPKDGKSASSRTLAGVIKLLREREDIENPEFVIEDLTKQAKQVVKRMQNDGFIIPDYTLK</sequence>
<dbReference type="STRING" id="1121097.GCA_000428125_01529"/>
<dbReference type="RefSeq" id="WP_024997369.1">
    <property type="nucleotide sequence ID" value="NZ_ATZI01000004.1"/>
</dbReference>
<dbReference type="AlphaFoldDB" id="A0A069D656"/>
<dbReference type="EMBL" id="BAJS01000029">
    <property type="protein sequence ID" value="GAK37786.1"/>
    <property type="molecule type" value="Genomic_DNA"/>
</dbReference>
<dbReference type="OrthoDB" id="1029040at2"/>
<proteinExistence type="predicted"/>